<accession>W4JT26</accession>
<dbReference type="KEGG" id="hir:HETIRDRAFT_442401"/>
<keyword evidence="3" id="KW-1185">Reference proteome</keyword>
<evidence type="ECO:0000256" key="1">
    <source>
        <dbReference type="SAM" id="MobiDB-lite"/>
    </source>
</evidence>
<dbReference type="eggNOG" id="ENOG502QUF5">
    <property type="taxonomic scope" value="Eukaryota"/>
</dbReference>
<dbReference type="AlphaFoldDB" id="W4JT26"/>
<dbReference type="InParanoid" id="W4JT26"/>
<name>W4JT26_HETIT</name>
<feature type="compositionally biased region" description="Polar residues" evidence="1">
    <location>
        <begin position="44"/>
        <end position="54"/>
    </location>
</feature>
<protein>
    <submittedName>
        <fullName evidence="2">Uncharacterized protein</fullName>
    </submittedName>
</protein>
<sequence>MDMEYADSITTENENHNASQFSQSRPDSSGLVEGPFSHFHDTTPLGSTSEANYNDNEKNLADTVAAHPDPLALSIDIPGDLPSPPHRAALSIGDLPYITGSEPLTTDLAPVNVDSDTQSVIALEDVDDADIDSDDQYYSVAASRNSTPIDSPQTRSIFISENANVSLDGHSTIDHPRLQIEDLVVDLPPSPNNHMKTLIDDQILTSTVNIDESASTPLFTTLSSSTETALSNDLDLLCRITGMYRLLDLILERGNDGLVHKVVIAQESLGELINVLRPGAYHSMTKIDFKALDHTSIKPVGVYGSKPEIVKLLLSAGAITEQIGHLLLKAQIDHSEPMHSHLRSGLYFVILPEPFGDSFNAFVVYWPEEATWEDGASSSVSKNRCTFMRYLLKLVDQTIAVLTTEQSKAFKWTVPDQVIDTEDNKLDDDFGRIISFEVAQTRDEVEGVSSMDGFQMTLPIPSSNIAIPDHLSDRQDLRASTSIVAGETSCGFITSSYIPAHENRKPYYEVMNEMRLKTFLKFVVLRPDYVGCWYDTL</sequence>
<dbReference type="RefSeq" id="XP_009552456.1">
    <property type="nucleotide sequence ID" value="XM_009554161.1"/>
</dbReference>
<dbReference type="GeneID" id="20675440"/>
<feature type="compositionally biased region" description="Polar residues" evidence="1">
    <location>
        <begin position="8"/>
        <end position="27"/>
    </location>
</feature>
<dbReference type="OrthoDB" id="2343366at2759"/>
<evidence type="ECO:0000313" key="2">
    <source>
        <dbReference type="EMBL" id="ETW76255.1"/>
    </source>
</evidence>
<proteinExistence type="predicted"/>
<reference evidence="2 3" key="1">
    <citation type="journal article" date="2012" name="New Phytol.">
        <title>Insight into trade-off between wood decay and parasitism from the genome of a fungal forest pathogen.</title>
        <authorList>
            <person name="Olson A."/>
            <person name="Aerts A."/>
            <person name="Asiegbu F."/>
            <person name="Belbahri L."/>
            <person name="Bouzid O."/>
            <person name="Broberg A."/>
            <person name="Canback B."/>
            <person name="Coutinho P.M."/>
            <person name="Cullen D."/>
            <person name="Dalman K."/>
            <person name="Deflorio G."/>
            <person name="van Diepen L.T."/>
            <person name="Dunand C."/>
            <person name="Duplessis S."/>
            <person name="Durling M."/>
            <person name="Gonthier P."/>
            <person name="Grimwood J."/>
            <person name="Fossdal C.G."/>
            <person name="Hansson D."/>
            <person name="Henrissat B."/>
            <person name="Hietala A."/>
            <person name="Himmelstrand K."/>
            <person name="Hoffmeister D."/>
            <person name="Hogberg N."/>
            <person name="James T.Y."/>
            <person name="Karlsson M."/>
            <person name="Kohler A."/>
            <person name="Kues U."/>
            <person name="Lee Y.H."/>
            <person name="Lin Y.C."/>
            <person name="Lind M."/>
            <person name="Lindquist E."/>
            <person name="Lombard V."/>
            <person name="Lucas S."/>
            <person name="Lunden K."/>
            <person name="Morin E."/>
            <person name="Murat C."/>
            <person name="Park J."/>
            <person name="Raffaello T."/>
            <person name="Rouze P."/>
            <person name="Salamov A."/>
            <person name="Schmutz J."/>
            <person name="Solheim H."/>
            <person name="Stahlberg J."/>
            <person name="Velez H."/>
            <person name="de Vries R.P."/>
            <person name="Wiebenga A."/>
            <person name="Woodward S."/>
            <person name="Yakovlev I."/>
            <person name="Garbelotto M."/>
            <person name="Martin F."/>
            <person name="Grigoriev I.V."/>
            <person name="Stenlid J."/>
        </authorList>
    </citation>
    <scope>NUCLEOTIDE SEQUENCE [LARGE SCALE GENOMIC DNA]</scope>
    <source>
        <strain evidence="2 3">TC 32-1</strain>
    </source>
</reference>
<evidence type="ECO:0000313" key="3">
    <source>
        <dbReference type="Proteomes" id="UP000030671"/>
    </source>
</evidence>
<feature type="region of interest" description="Disordered" evidence="1">
    <location>
        <begin position="1"/>
        <end position="54"/>
    </location>
</feature>
<organism evidence="2 3">
    <name type="scientific">Heterobasidion irregulare (strain TC 32-1)</name>
    <dbReference type="NCBI Taxonomy" id="747525"/>
    <lineage>
        <taxon>Eukaryota</taxon>
        <taxon>Fungi</taxon>
        <taxon>Dikarya</taxon>
        <taxon>Basidiomycota</taxon>
        <taxon>Agaricomycotina</taxon>
        <taxon>Agaricomycetes</taxon>
        <taxon>Russulales</taxon>
        <taxon>Bondarzewiaceae</taxon>
        <taxon>Heterobasidion</taxon>
        <taxon>Heterobasidion annosum species complex</taxon>
    </lineage>
</organism>
<gene>
    <name evidence="2" type="ORF">HETIRDRAFT_442401</name>
</gene>
<dbReference type="STRING" id="747525.W4JT26"/>
<dbReference type="HOGENOM" id="CLU_507204_0_0_1"/>
<dbReference type="EMBL" id="KI925465">
    <property type="protein sequence ID" value="ETW76255.1"/>
    <property type="molecule type" value="Genomic_DNA"/>
</dbReference>
<dbReference type="Proteomes" id="UP000030671">
    <property type="component" value="Unassembled WGS sequence"/>
</dbReference>